<dbReference type="InterPro" id="IPR013783">
    <property type="entry name" value="Ig-like_fold"/>
</dbReference>
<evidence type="ECO:0000313" key="8">
    <source>
        <dbReference type="Proteomes" id="UP000070224"/>
    </source>
</evidence>
<feature type="domain" description="BACON" evidence="6">
    <location>
        <begin position="149"/>
        <end position="198"/>
    </location>
</feature>
<dbReference type="AlphaFoldDB" id="A0A134B1Q5"/>
<evidence type="ECO:0000256" key="5">
    <source>
        <dbReference type="SAM" id="SignalP"/>
    </source>
</evidence>
<accession>A0A134B1Q5</accession>
<evidence type="ECO:0000256" key="1">
    <source>
        <dbReference type="ARBA" id="ARBA00006067"/>
    </source>
</evidence>
<dbReference type="Gene3D" id="2.60.40.10">
    <property type="entry name" value="Immunoglobulins"/>
    <property type="match status" value="2"/>
</dbReference>
<reference evidence="8" key="1">
    <citation type="submission" date="2016-01" db="EMBL/GenBank/DDBJ databases">
        <authorList>
            <person name="Mitreva M."/>
            <person name="Pepin K.H."/>
            <person name="Mihindukulasuriya K.A."/>
            <person name="Fulton R."/>
            <person name="Fronick C."/>
            <person name="O'Laughlin M."/>
            <person name="Miner T."/>
            <person name="Herter B."/>
            <person name="Rosa B.A."/>
            <person name="Cordes M."/>
            <person name="Tomlinson C."/>
            <person name="Wollam A."/>
            <person name="Palsikar V.B."/>
            <person name="Mardis E.R."/>
            <person name="Wilson R.K."/>
        </authorList>
    </citation>
    <scope>NUCLEOTIDE SEQUENCE [LARGE SCALE GENOMIC DNA]</scope>
    <source>
        <strain evidence="8">KA00683</strain>
    </source>
</reference>
<keyword evidence="2" id="KW-0645">Protease</keyword>
<protein>
    <recommendedName>
        <fullName evidence="6">BACON domain-containing protein</fullName>
    </recommendedName>
</protein>
<evidence type="ECO:0000256" key="4">
    <source>
        <dbReference type="ARBA" id="ARBA00023026"/>
    </source>
</evidence>
<evidence type="ECO:0000256" key="3">
    <source>
        <dbReference type="ARBA" id="ARBA00022807"/>
    </source>
</evidence>
<dbReference type="CDD" id="cd14948">
    <property type="entry name" value="BACON"/>
    <property type="match status" value="2"/>
</dbReference>
<feature type="domain" description="BACON" evidence="6">
    <location>
        <begin position="66"/>
        <end position="112"/>
    </location>
</feature>
<evidence type="ECO:0000259" key="6">
    <source>
        <dbReference type="Pfam" id="PF13004"/>
    </source>
</evidence>
<evidence type="ECO:0000256" key="2">
    <source>
        <dbReference type="ARBA" id="ARBA00022670"/>
    </source>
</evidence>
<name>A0A134B1Q5_9PORP</name>
<comment type="similarity">
    <text evidence="1">Belongs to the peptidase C25 family.</text>
</comment>
<dbReference type="PATRIC" id="fig|322095.3.peg.1864"/>
<dbReference type="Proteomes" id="UP000070224">
    <property type="component" value="Unassembled WGS sequence"/>
</dbReference>
<dbReference type="RefSeq" id="WP_060935965.1">
    <property type="nucleotide sequence ID" value="NZ_KQ960464.1"/>
</dbReference>
<dbReference type="Pfam" id="PF13004">
    <property type="entry name" value="BACON"/>
    <property type="match status" value="2"/>
</dbReference>
<sequence length="552" mass="61528">MRKTISRILGLSALLALFPACSPQSDVEEATLDLSTETLTFTKEASEQTLTVSTNKESWSALSPQEATWLSLTQEGNTLKVRAEANDLGNDRVGSVIVNAGGLQKRVTVRQASGDVILATDLERLVFPIEGGTKKVVFESNTTAKVEIGAEASWLKLAEVTKSSFTLAAERNESDAPRSVKVVITAGAQLQEIEVTQDGANQYVLPLQQFPAGLKDVIRFERGRLSELTRSFTRGSAVVFRYATQSELFPLIEYEFEHERSKGFQATIQLCLDDKTVKDNPTFVAYLQGRGYQKSDALSNAGQDVYVHSTLPYNLNVAFDSSGEALLETVYMPRQPKAYKTFDHLPMKQLLALNCDRGRGIHGYKRDDVAKKEVEWKGELDVKDPRANREDYQRFIAKGSLEGESHRGYFYLQPSEDIPADDPFVGEVFTTQAIFADVTLGFWTDPLGKSYVTREMEQLLKDNGYTYLRTLNGGFVAYYNAAEKAAYILHPAQLDGKPVLEIQSFLVDLPAGAGSAPRLKAAKKENFLERRARIVETISRHLQKTHRLQSRR</sequence>
<keyword evidence="8" id="KW-1185">Reference proteome</keyword>
<evidence type="ECO:0000313" key="7">
    <source>
        <dbReference type="EMBL" id="KXB73870.1"/>
    </source>
</evidence>
<keyword evidence="3" id="KW-0378">Hydrolase</keyword>
<dbReference type="EMBL" id="LSDK01000131">
    <property type="protein sequence ID" value="KXB73870.1"/>
    <property type="molecule type" value="Genomic_DNA"/>
</dbReference>
<feature type="chain" id="PRO_5007462108" description="BACON domain-containing protein" evidence="5">
    <location>
        <begin position="23"/>
        <end position="552"/>
    </location>
</feature>
<proteinExistence type="inferred from homology"/>
<dbReference type="InterPro" id="IPR024361">
    <property type="entry name" value="BACON"/>
</dbReference>
<gene>
    <name evidence="7" type="ORF">HMPREF3185_01889</name>
</gene>
<dbReference type="OrthoDB" id="1010087at2"/>
<keyword evidence="5" id="KW-0732">Signal</keyword>
<dbReference type="GO" id="GO:0008234">
    <property type="term" value="F:cysteine-type peptidase activity"/>
    <property type="evidence" value="ECO:0007669"/>
    <property type="project" value="UniProtKB-KW"/>
</dbReference>
<organism evidence="7 8">
    <name type="scientific">Porphyromonas somerae</name>
    <dbReference type="NCBI Taxonomy" id="322095"/>
    <lineage>
        <taxon>Bacteria</taxon>
        <taxon>Pseudomonadati</taxon>
        <taxon>Bacteroidota</taxon>
        <taxon>Bacteroidia</taxon>
        <taxon>Bacteroidales</taxon>
        <taxon>Porphyromonadaceae</taxon>
        <taxon>Porphyromonas</taxon>
    </lineage>
</organism>
<feature type="signal peptide" evidence="5">
    <location>
        <begin position="1"/>
        <end position="22"/>
    </location>
</feature>
<comment type="caution">
    <text evidence="7">The sequence shown here is derived from an EMBL/GenBank/DDBJ whole genome shotgun (WGS) entry which is preliminary data.</text>
</comment>
<dbReference type="GO" id="GO:0006508">
    <property type="term" value="P:proteolysis"/>
    <property type="evidence" value="ECO:0007669"/>
    <property type="project" value="UniProtKB-KW"/>
</dbReference>
<keyword evidence="4" id="KW-0843">Virulence</keyword>
<keyword evidence="3" id="KW-0788">Thiol protease</keyword>
<dbReference type="STRING" id="322095.HMPREF3185_01889"/>